<dbReference type="InterPro" id="IPR036615">
    <property type="entry name" value="Mur_ligase_C_dom_sf"/>
</dbReference>
<keyword evidence="7 8" id="KW-0132">Cell division</keyword>
<dbReference type="InterPro" id="IPR005762">
    <property type="entry name" value="MurD"/>
</dbReference>
<evidence type="ECO:0000313" key="11">
    <source>
        <dbReference type="EMBL" id="SHG05476.1"/>
    </source>
</evidence>
<reference evidence="12" key="1">
    <citation type="submission" date="2016-11" db="EMBL/GenBank/DDBJ databases">
        <authorList>
            <person name="Varghese N."/>
            <person name="Submissions S."/>
        </authorList>
    </citation>
    <scope>NUCLEOTIDE SEQUENCE [LARGE SCALE GENOMIC DNA]</scope>
    <source>
        <strain evidence="12">DSM 24579</strain>
    </source>
</reference>
<comment type="catalytic activity">
    <reaction evidence="7 8">
        <text>UDP-N-acetyl-alpha-D-muramoyl-L-alanine + D-glutamate + ATP = UDP-N-acetyl-alpha-D-muramoyl-L-alanyl-D-glutamate + ADP + phosphate + H(+)</text>
        <dbReference type="Rhea" id="RHEA:16429"/>
        <dbReference type="ChEBI" id="CHEBI:15378"/>
        <dbReference type="ChEBI" id="CHEBI:29986"/>
        <dbReference type="ChEBI" id="CHEBI:30616"/>
        <dbReference type="ChEBI" id="CHEBI:43474"/>
        <dbReference type="ChEBI" id="CHEBI:83898"/>
        <dbReference type="ChEBI" id="CHEBI:83900"/>
        <dbReference type="ChEBI" id="CHEBI:456216"/>
        <dbReference type="EC" id="6.3.2.9"/>
    </reaction>
</comment>
<dbReference type="AlphaFoldDB" id="A0A1M5GP50"/>
<keyword evidence="7 8" id="KW-0131">Cell cycle</keyword>
<dbReference type="GO" id="GO:0051301">
    <property type="term" value="P:cell division"/>
    <property type="evidence" value="ECO:0007669"/>
    <property type="project" value="UniProtKB-KW"/>
</dbReference>
<keyword evidence="6 7" id="KW-0067">ATP-binding</keyword>
<keyword evidence="7 8" id="KW-0133">Cell shape</keyword>
<evidence type="ECO:0000259" key="10">
    <source>
        <dbReference type="Pfam" id="PF08245"/>
    </source>
</evidence>
<keyword evidence="7 8" id="KW-0573">Peptidoglycan synthesis</keyword>
<dbReference type="OrthoDB" id="9809796at2"/>
<dbReference type="GO" id="GO:0005737">
    <property type="term" value="C:cytoplasm"/>
    <property type="evidence" value="ECO:0007669"/>
    <property type="project" value="UniProtKB-SubCell"/>
</dbReference>
<protein>
    <recommendedName>
        <fullName evidence="7 8">UDP-N-acetylmuramoylalanine--D-glutamate ligase</fullName>
        <ecNumber evidence="7 8">6.3.2.9</ecNumber>
    </recommendedName>
    <alternativeName>
        <fullName evidence="7">D-glutamic acid-adding enzyme</fullName>
    </alternativeName>
    <alternativeName>
        <fullName evidence="7">UDP-N-acetylmuramoyl-L-alanyl-D-glutamate synthetase</fullName>
    </alternativeName>
</protein>
<feature type="domain" description="Mur ligase C-terminal" evidence="9">
    <location>
        <begin position="328"/>
        <end position="441"/>
    </location>
</feature>
<evidence type="ECO:0000256" key="3">
    <source>
        <dbReference type="ARBA" id="ARBA00022490"/>
    </source>
</evidence>
<feature type="domain" description="Mur ligase central" evidence="10">
    <location>
        <begin position="127"/>
        <end position="305"/>
    </location>
</feature>
<dbReference type="EMBL" id="FQVT01000004">
    <property type="protein sequence ID" value="SHG05476.1"/>
    <property type="molecule type" value="Genomic_DNA"/>
</dbReference>
<evidence type="ECO:0000256" key="7">
    <source>
        <dbReference type="HAMAP-Rule" id="MF_00639"/>
    </source>
</evidence>
<gene>
    <name evidence="7" type="primary">murD</name>
    <name evidence="11" type="ORF">SAMN05444483_104248</name>
</gene>
<comment type="subcellular location">
    <subcellularLocation>
        <location evidence="1 7 8">Cytoplasm</location>
    </subcellularLocation>
</comment>
<dbReference type="HAMAP" id="MF_00639">
    <property type="entry name" value="MurD"/>
    <property type="match status" value="1"/>
</dbReference>
<dbReference type="Pfam" id="PF02875">
    <property type="entry name" value="Mur_ligase_C"/>
    <property type="match status" value="1"/>
</dbReference>
<dbReference type="SUPFAM" id="SSF53623">
    <property type="entry name" value="MurD-like peptide ligases, catalytic domain"/>
    <property type="match status" value="1"/>
</dbReference>
<comment type="function">
    <text evidence="7 8">Cell wall formation. Catalyzes the addition of glutamate to the nucleotide precursor UDP-N-acetylmuramoyl-L-alanine (UMA).</text>
</comment>
<dbReference type="InterPro" id="IPR036565">
    <property type="entry name" value="Mur-like_cat_sf"/>
</dbReference>
<evidence type="ECO:0000313" key="12">
    <source>
        <dbReference type="Proteomes" id="UP000183945"/>
    </source>
</evidence>
<dbReference type="GO" id="GO:0009252">
    <property type="term" value="P:peptidoglycan biosynthetic process"/>
    <property type="evidence" value="ECO:0007669"/>
    <property type="project" value="UniProtKB-UniRule"/>
</dbReference>
<dbReference type="GO" id="GO:0008764">
    <property type="term" value="F:UDP-N-acetylmuramoylalanine-D-glutamate ligase activity"/>
    <property type="evidence" value="ECO:0007669"/>
    <property type="project" value="UniProtKB-UniRule"/>
</dbReference>
<evidence type="ECO:0000256" key="5">
    <source>
        <dbReference type="ARBA" id="ARBA00022741"/>
    </source>
</evidence>
<dbReference type="InterPro" id="IPR013221">
    <property type="entry name" value="Mur_ligase_cen"/>
</dbReference>
<dbReference type="Pfam" id="PF08245">
    <property type="entry name" value="Mur_ligase_M"/>
    <property type="match status" value="1"/>
</dbReference>
<feature type="binding site" evidence="7">
    <location>
        <begin position="129"/>
        <end position="135"/>
    </location>
    <ligand>
        <name>ATP</name>
        <dbReference type="ChEBI" id="CHEBI:30616"/>
    </ligand>
</feature>
<evidence type="ECO:0000256" key="6">
    <source>
        <dbReference type="ARBA" id="ARBA00022840"/>
    </source>
</evidence>
<dbReference type="Proteomes" id="UP000183945">
    <property type="component" value="Unassembled WGS sequence"/>
</dbReference>
<dbReference type="GO" id="GO:0005524">
    <property type="term" value="F:ATP binding"/>
    <property type="evidence" value="ECO:0007669"/>
    <property type="project" value="UniProtKB-UniRule"/>
</dbReference>
<dbReference type="SUPFAM" id="SSF51984">
    <property type="entry name" value="MurCD N-terminal domain"/>
    <property type="match status" value="1"/>
</dbReference>
<dbReference type="PANTHER" id="PTHR43692:SF1">
    <property type="entry name" value="UDP-N-ACETYLMURAMOYLALANINE--D-GLUTAMATE LIGASE"/>
    <property type="match status" value="1"/>
</dbReference>
<dbReference type="SUPFAM" id="SSF53244">
    <property type="entry name" value="MurD-like peptide ligases, peptide-binding domain"/>
    <property type="match status" value="1"/>
</dbReference>
<comment type="pathway">
    <text evidence="2 7 8">Cell wall biogenesis; peptidoglycan biosynthesis.</text>
</comment>
<evidence type="ECO:0000256" key="8">
    <source>
        <dbReference type="RuleBase" id="RU003664"/>
    </source>
</evidence>
<organism evidence="11 12">
    <name type="scientific">Salegentibacter echinorum</name>
    <dbReference type="NCBI Taxonomy" id="1073325"/>
    <lineage>
        <taxon>Bacteria</taxon>
        <taxon>Pseudomonadati</taxon>
        <taxon>Bacteroidota</taxon>
        <taxon>Flavobacteriia</taxon>
        <taxon>Flavobacteriales</taxon>
        <taxon>Flavobacteriaceae</taxon>
        <taxon>Salegentibacter</taxon>
    </lineage>
</organism>
<dbReference type="Gene3D" id="3.40.1190.10">
    <property type="entry name" value="Mur-like, catalytic domain"/>
    <property type="match status" value="1"/>
</dbReference>
<evidence type="ECO:0000256" key="4">
    <source>
        <dbReference type="ARBA" id="ARBA00022598"/>
    </source>
</evidence>
<name>A0A1M5GP50_SALEC</name>
<dbReference type="NCBIfam" id="TIGR01087">
    <property type="entry name" value="murD"/>
    <property type="match status" value="1"/>
</dbReference>
<dbReference type="PANTHER" id="PTHR43692">
    <property type="entry name" value="UDP-N-ACETYLMURAMOYLALANINE--D-GLUTAMATE LIGASE"/>
    <property type="match status" value="1"/>
</dbReference>
<dbReference type="UniPathway" id="UPA00219"/>
<dbReference type="EC" id="6.3.2.9" evidence="7 8"/>
<accession>A0A1M5GP50</accession>
<keyword evidence="3 7" id="KW-0963">Cytoplasm</keyword>
<keyword evidence="7 8" id="KW-0961">Cell wall biogenesis/degradation</keyword>
<dbReference type="Gene3D" id="3.40.50.720">
    <property type="entry name" value="NAD(P)-binding Rossmann-like Domain"/>
    <property type="match status" value="1"/>
</dbReference>
<dbReference type="STRING" id="1073325.SAMN05444483_104248"/>
<keyword evidence="12" id="KW-1185">Reference proteome</keyword>
<evidence type="ECO:0000259" key="9">
    <source>
        <dbReference type="Pfam" id="PF02875"/>
    </source>
</evidence>
<keyword evidence="5 7" id="KW-0547">Nucleotide-binding</keyword>
<sequence>MSQENQNTKDLKRSSCGRYEGNALVILGAGESGVGTAILGLKQGFDVFVSDKGAIKEKYKTVLNELQVDWEENQHSEERILKADVVMKSPGIPDTVAIVKKLEAKHIPVISEIEFAAVFTSAKIIGITGSNGKTTTTKFIYHILKHAGIKAGMAGNVGDSFAKMVAETAPDWFVLELSSFQLDGIRDFKPEIAVLTNITPDHLDRYEHKLENYIASKFRIAENQSAEDYFIYDFDDELIKSWLEDHPIKSEKMPFSLQQKMENGAYIENENIIVNIKNDQFNMPTSSLDLQGKHNTKNAMAAATVSKLLRIRKNTIRESMESFQGVEHRLENVLKINNVQYINDSKATNVNATFYALESMTTETVWIVGGTDKGNIYDDLLPLINEKVKAIICLGVDNEKLFRNFGNCVDTILETQSMREAVSMAYAIAEKGNSVLLSPACASFDLFENYEDRGRQFKEAVRNL</sequence>
<proteinExistence type="inferred from homology"/>
<dbReference type="Gene3D" id="3.90.190.20">
    <property type="entry name" value="Mur ligase, C-terminal domain"/>
    <property type="match status" value="1"/>
</dbReference>
<dbReference type="InterPro" id="IPR004101">
    <property type="entry name" value="Mur_ligase_C"/>
</dbReference>
<dbReference type="GO" id="GO:0071555">
    <property type="term" value="P:cell wall organization"/>
    <property type="evidence" value="ECO:0007669"/>
    <property type="project" value="UniProtKB-KW"/>
</dbReference>
<dbReference type="Pfam" id="PF21377">
    <property type="entry name" value="MurD_N"/>
    <property type="match status" value="1"/>
</dbReference>
<comment type="similarity">
    <text evidence="7">Belongs to the MurCDEF family.</text>
</comment>
<evidence type="ECO:0000256" key="1">
    <source>
        <dbReference type="ARBA" id="ARBA00004496"/>
    </source>
</evidence>
<keyword evidence="4 7" id="KW-0436">Ligase</keyword>
<evidence type="ECO:0000256" key="2">
    <source>
        <dbReference type="ARBA" id="ARBA00004752"/>
    </source>
</evidence>
<dbReference type="GO" id="GO:0008360">
    <property type="term" value="P:regulation of cell shape"/>
    <property type="evidence" value="ECO:0007669"/>
    <property type="project" value="UniProtKB-KW"/>
</dbReference>